<dbReference type="PROSITE" id="PS51257">
    <property type="entry name" value="PROKAR_LIPOPROTEIN"/>
    <property type="match status" value="1"/>
</dbReference>
<dbReference type="GO" id="GO:0030001">
    <property type="term" value="P:metal ion transport"/>
    <property type="evidence" value="ECO:0007669"/>
    <property type="project" value="InterPro"/>
</dbReference>
<dbReference type="InterPro" id="IPR006127">
    <property type="entry name" value="ZnuA-like"/>
</dbReference>
<dbReference type="Pfam" id="PF01297">
    <property type="entry name" value="ZnuA"/>
    <property type="match status" value="1"/>
</dbReference>
<dbReference type="EMBL" id="CP069389">
    <property type="protein sequence ID" value="QRN90087.1"/>
    <property type="molecule type" value="Genomic_DNA"/>
</dbReference>
<dbReference type="InterPro" id="IPR050492">
    <property type="entry name" value="Bact_metal-bind_prot9"/>
</dbReference>
<dbReference type="Gene3D" id="3.40.50.1980">
    <property type="entry name" value="Nitrogenase molybdenum iron protein domain"/>
    <property type="match status" value="2"/>
</dbReference>
<feature type="compositionally biased region" description="Basic and acidic residues" evidence="4">
    <location>
        <begin position="122"/>
        <end position="135"/>
    </location>
</feature>
<dbReference type="AlphaFoldDB" id="A0AB37HLY4"/>
<dbReference type="PANTHER" id="PTHR42953:SF8">
    <property type="entry name" value="ZINT DOMAIN-CONTAINING PROTEIN"/>
    <property type="match status" value="1"/>
</dbReference>
<keyword evidence="2 5" id="KW-0732">Signal</keyword>
<accession>A0AB37HLY4</accession>
<name>A0AB37HLY4_MAMSC</name>
<dbReference type="PRINTS" id="PR00690">
    <property type="entry name" value="ADHESNFAMILY"/>
</dbReference>
<evidence type="ECO:0000256" key="2">
    <source>
        <dbReference type="ARBA" id="ARBA00022729"/>
    </source>
</evidence>
<dbReference type="SUPFAM" id="SSF53807">
    <property type="entry name" value="Helical backbone' metal receptor"/>
    <property type="match status" value="1"/>
</dbReference>
<dbReference type="RefSeq" id="WP_107566071.1">
    <property type="nucleotide sequence ID" value="NZ_CP065960.1"/>
</dbReference>
<evidence type="ECO:0000256" key="4">
    <source>
        <dbReference type="SAM" id="MobiDB-lite"/>
    </source>
</evidence>
<dbReference type="GO" id="GO:0046872">
    <property type="term" value="F:metal ion binding"/>
    <property type="evidence" value="ECO:0007669"/>
    <property type="project" value="InterPro"/>
</dbReference>
<evidence type="ECO:0000313" key="7">
    <source>
        <dbReference type="Proteomes" id="UP000640299"/>
    </source>
</evidence>
<dbReference type="PANTHER" id="PTHR42953">
    <property type="entry name" value="HIGH-AFFINITY ZINC UPTAKE SYSTEM PROTEIN ZNUA-RELATED"/>
    <property type="match status" value="1"/>
</dbReference>
<dbReference type="Proteomes" id="UP000640299">
    <property type="component" value="Chromosome"/>
</dbReference>
<sequence length="315" mass="36278">MKKIYIIVGALLTMALILSGCNNQTSSNDKIKIYATNFPYESFAKQIGGKYVDANSIYPSGTDLHNYEPTQKEMLNIAKSDLFIYSSNELDPVAKKISSTIKSDDHKLEAVANLKESHILEHHHEHGEEEEHEHEHEDEESANDPHIWLDPIVNKEAAKSIKDKLVQKDPDHKEYYQKNYQNLIKDINEIDESLQNVTKDTKRDTVFISHDSLGYLANRYHFKQKGVTGMNNEEPTQKEILEIIKDINNSKSPYILYEQNVSSKMTDIIKKDTKSKPLKFHNLEVLTKDEAKQKNISYQSLMEENIKTLDKALNK</sequence>
<feature type="chain" id="PRO_5044324698" evidence="5">
    <location>
        <begin position="21"/>
        <end position="315"/>
    </location>
</feature>
<evidence type="ECO:0000256" key="3">
    <source>
        <dbReference type="RuleBase" id="RU003512"/>
    </source>
</evidence>
<organism evidence="6 7">
    <name type="scientific">Mammaliicoccus sciuri</name>
    <name type="common">Staphylococcus sciuri</name>
    <dbReference type="NCBI Taxonomy" id="1296"/>
    <lineage>
        <taxon>Bacteria</taxon>
        <taxon>Bacillati</taxon>
        <taxon>Bacillota</taxon>
        <taxon>Bacilli</taxon>
        <taxon>Bacillales</taxon>
        <taxon>Staphylococcaceae</taxon>
        <taxon>Mammaliicoccus</taxon>
    </lineage>
</organism>
<proteinExistence type="inferred from homology"/>
<protein>
    <submittedName>
        <fullName evidence="6">Zinc ABC transporter substrate-binding protein</fullName>
    </submittedName>
</protein>
<evidence type="ECO:0000256" key="1">
    <source>
        <dbReference type="ARBA" id="ARBA00022448"/>
    </source>
</evidence>
<dbReference type="PRINTS" id="PR00691">
    <property type="entry name" value="ADHESINB"/>
</dbReference>
<feature type="region of interest" description="Disordered" evidence="4">
    <location>
        <begin position="122"/>
        <end position="144"/>
    </location>
</feature>
<dbReference type="GO" id="GO:0007155">
    <property type="term" value="P:cell adhesion"/>
    <property type="evidence" value="ECO:0007669"/>
    <property type="project" value="InterPro"/>
</dbReference>
<evidence type="ECO:0000256" key="5">
    <source>
        <dbReference type="SAM" id="SignalP"/>
    </source>
</evidence>
<comment type="similarity">
    <text evidence="3">Belongs to the bacterial solute-binding protein 9 family.</text>
</comment>
<evidence type="ECO:0000313" key="6">
    <source>
        <dbReference type="EMBL" id="QRN90087.1"/>
    </source>
</evidence>
<dbReference type="InterPro" id="IPR006128">
    <property type="entry name" value="Lipoprotein_PsaA-like"/>
</dbReference>
<reference evidence="6" key="1">
    <citation type="submission" date="2021-02" db="EMBL/GenBank/DDBJ databases">
        <title>cfr and optrA-positive Staphylococcus spp.</title>
        <authorList>
            <person name="Chen L."/>
        </authorList>
    </citation>
    <scope>NUCLEOTIDE SEQUENCE</scope>
    <source>
        <strain evidence="6">GDQ20D70P</strain>
    </source>
</reference>
<dbReference type="InterPro" id="IPR006129">
    <property type="entry name" value="AdhesinB"/>
</dbReference>
<feature type="signal peptide" evidence="5">
    <location>
        <begin position="1"/>
        <end position="20"/>
    </location>
</feature>
<gene>
    <name evidence="6" type="ORF">JRU67_08395</name>
</gene>
<keyword evidence="1 3" id="KW-0813">Transport</keyword>